<dbReference type="RefSeq" id="WP_077570547.1">
    <property type="nucleotide sequence ID" value="NZ_CP016809.1"/>
</dbReference>
<feature type="transmembrane region" description="Helical" evidence="5">
    <location>
        <begin position="6"/>
        <end position="32"/>
    </location>
</feature>
<sequence length="375" mass="42925">MLEAYLFPISYAFLTFPIAALLCAVPFLIVQYRKYGYFNKFRGFLLYLFLLYLLNAVYLVLLPLPASRHNAPMDVSSVIQLIPFNFIHDIVKETRVVLSEPGTYVHLIKERAFLQVVFNILLVVPFGMFLRYYARVKWRTCLMASFALSLFFEVTQVTGIYGFYDHPYRLFDVDDLLTNTLGGMIGFVLADWMKSHLPRMDRLDEKVDLSKKRVSYTRRAIAFGIDAMITLPVIGIMSVVLNVKAAYFIIVILYYIVMPYMLEGQTVGKWIVRIRIQGQGEHLKLKEIIVRNGLLYVVWGGIHALLITLSFPGSGFLYALYVMGMLLIDGVVMVHLVLCLFNHERTMLHEAKSGTRQVIAENRQPAAERSGGNTM</sequence>
<dbReference type="InterPro" id="IPR053150">
    <property type="entry name" value="Teicoplanin_resist-assoc"/>
</dbReference>
<dbReference type="KEGG" id="pib:BBD41_13335"/>
<evidence type="ECO:0000256" key="1">
    <source>
        <dbReference type="ARBA" id="ARBA00004141"/>
    </source>
</evidence>
<accession>A0A1B2E0H9</accession>
<evidence type="ECO:0000259" key="7">
    <source>
        <dbReference type="Pfam" id="PF06271"/>
    </source>
</evidence>
<feature type="transmembrane region" description="Helical" evidence="5">
    <location>
        <begin position="44"/>
        <end position="64"/>
    </location>
</feature>
<dbReference type="PANTHER" id="PTHR36834">
    <property type="entry name" value="MEMBRANE PROTEIN-RELATED"/>
    <property type="match status" value="1"/>
</dbReference>
<evidence type="ECO:0000313" key="8">
    <source>
        <dbReference type="EMBL" id="ANY73488.1"/>
    </source>
</evidence>
<dbReference type="AlphaFoldDB" id="A0A1B2E0H9"/>
<dbReference type="EMBL" id="MRVI01000002">
    <property type="protein sequence ID" value="OOC59413.1"/>
    <property type="molecule type" value="Genomic_DNA"/>
</dbReference>
<evidence type="ECO:0000313" key="10">
    <source>
        <dbReference type="Proteomes" id="UP000189059"/>
    </source>
</evidence>
<feature type="transmembrane region" description="Helical" evidence="5">
    <location>
        <begin position="176"/>
        <end position="193"/>
    </location>
</feature>
<feature type="domain" description="RDD" evidence="7">
    <location>
        <begin position="215"/>
        <end position="333"/>
    </location>
</feature>
<dbReference type="EMBL" id="CP016809">
    <property type="protein sequence ID" value="ANY73488.1"/>
    <property type="molecule type" value="Genomic_DNA"/>
</dbReference>
<dbReference type="InterPro" id="IPR021192">
    <property type="entry name" value="UCP031578_Vanz/RDD"/>
</dbReference>
<gene>
    <name evidence="9" type="ORF">BBD40_27760</name>
    <name evidence="8" type="ORF">BBD41_13335</name>
</gene>
<feature type="transmembrane region" description="Helical" evidence="5">
    <location>
        <begin position="318"/>
        <end position="341"/>
    </location>
</feature>
<evidence type="ECO:0000256" key="5">
    <source>
        <dbReference type="SAM" id="Phobius"/>
    </source>
</evidence>
<dbReference type="InterPro" id="IPR010432">
    <property type="entry name" value="RDD"/>
</dbReference>
<keyword evidence="10" id="KW-1185">Reference proteome</keyword>
<dbReference type="Proteomes" id="UP000189059">
    <property type="component" value="Unassembled WGS sequence"/>
</dbReference>
<proteinExistence type="predicted"/>
<feature type="domain" description="VanZ-like" evidence="6">
    <location>
        <begin position="49"/>
        <end position="192"/>
    </location>
</feature>
<evidence type="ECO:0000256" key="2">
    <source>
        <dbReference type="ARBA" id="ARBA00022692"/>
    </source>
</evidence>
<dbReference type="PANTHER" id="PTHR36834:SF1">
    <property type="entry name" value="INTEGRAL MEMBRANE PROTEIN"/>
    <property type="match status" value="1"/>
</dbReference>
<feature type="transmembrane region" description="Helical" evidence="5">
    <location>
        <begin position="247"/>
        <end position="272"/>
    </location>
</feature>
<feature type="transmembrane region" description="Helical" evidence="5">
    <location>
        <begin position="220"/>
        <end position="241"/>
    </location>
</feature>
<feature type="transmembrane region" description="Helical" evidence="5">
    <location>
        <begin position="141"/>
        <end position="164"/>
    </location>
</feature>
<keyword evidence="4 5" id="KW-0472">Membrane</keyword>
<dbReference type="Pfam" id="PF04892">
    <property type="entry name" value="VanZ"/>
    <property type="match status" value="1"/>
</dbReference>
<evidence type="ECO:0000256" key="4">
    <source>
        <dbReference type="ARBA" id="ARBA00023136"/>
    </source>
</evidence>
<evidence type="ECO:0000259" key="6">
    <source>
        <dbReference type="Pfam" id="PF04892"/>
    </source>
</evidence>
<keyword evidence="2 5" id="KW-0812">Transmembrane</keyword>
<protein>
    <submittedName>
        <fullName evidence="8">Teicoplanin resistance protein VanZ</fullName>
    </submittedName>
</protein>
<comment type="subcellular location">
    <subcellularLocation>
        <location evidence="1">Membrane</location>
        <topology evidence="1">Multi-pass membrane protein</topology>
    </subcellularLocation>
</comment>
<evidence type="ECO:0000313" key="9">
    <source>
        <dbReference type="EMBL" id="OOC59413.1"/>
    </source>
</evidence>
<evidence type="ECO:0000256" key="3">
    <source>
        <dbReference type="ARBA" id="ARBA00022989"/>
    </source>
</evidence>
<reference evidence="8" key="1">
    <citation type="submission" date="2016-08" db="EMBL/GenBank/DDBJ databases">
        <title>Complete Genome Seqeunce of Paenibacillus sp. nov. IHBB 9852 from high altitute lake of Indian trans-Himalayas.</title>
        <authorList>
            <person name="Kiran S."/>
            <person name="Swarnkar M.K."/>
            <person name="Rana A."/>
            <person name="Tewari R."/>
            <person name="Gulati A."/>
        </authorList>
    </citation>
    <scope>NUCLEOTIDE SEQUENCE [LARGE SCALE GENOMIC DNA]</scope>
    <source>
        <strain evidence="8">IHBB 9852</strain>
    </source>
</reference>
<dbReference type="Pfam" id="PF06271">
    <property type="entry name" value="RDD"/>
    <property type="match status" value="1"/>
</dbReference>
<name>A0A1B2E0H9_9BACL</name>
<dbReference type="GO" id="GO:0016020">
    <property type="term" value="C:membrane"/>
    <property type="evidence" value="ECO:0007669"/>
    <property type="project" value="UniProtKB-SubCell"/>
</dbReference>
<keyword evidence="3 5" id="KW-1133">Transmembrane helix</keyword>
<organism evidence="8">
    <name type="scientific">Paenibacillus ihbetae</name>
    <dbReference type="NCBI Taxonomy" id="1870820"/>
    <lineage>
        <taxon>Bacteria</taxon>
        <taxon>Bacillati</taxon>
        <taxon>Bacillota</taxon>
        <taxon>Bacilli</taxon>
        <taxon>Bacillales</taxon>
        <taxon>Paenibacillaceae</taxon>
        <taxon>Paenibacillus</taxon>
    </lineage>
</organism>
<feature type="transmembrane region" description="Helical" evidence="5">
    <location>
        <begin position="293"/>
        <end position="312"/>
    </location>
</feature>
<dbReference type="PIRSF" id="PIRSF031578">
    <property type="entry name" value="Uncharacterised_Vanz_RDD-cont"/>
    <property type="match status" value="1"/>
</dbReference>
<dbReference type="OrthoDB" id="4822551at2"/>
<feature type="transmembrane region" description="Helical" evidence="5">
    <location>
        <begin position="112"/>
        <end position="134"/>
    </location>
</feature>
<dbReference type="InterPro" id="IPR006976">
    <property type="entry name" value="VanZ-like"/>
</dbReference>
<reference evidence="9 10" key="2">
    <citation type="submission" date="2016-12" db="EMBL/GenBank/DDBJ databases">
        <title>Genome sequencing and description of Paenibacillus sp. nov. from high altitude lake in the Indian Trans- Himalayas.</title>
        <authorList>
            <person name="Kiran S."/>
            <person name="Swarnkar M.K."/>
            <person name="Rana A."/>
            <person name="Tewari R."/>
            <person name="Gulati A."/>
        </authorList>
    </citation>
    <scope>NUCLEOTIDE SEQUENCE [LARGE SCALE GENOMIC DNA]</scope>
    <source>
        <strain evidence="9 10">IHBB 9951</strain>
    </source>
</reference>